<evidence type="ECO:0000256" key="5">
    <source>
        <dbReference type="ARBA" id="ARBA00023136"/>
    </source>
</evidence>
<evidence type="ECO:0000256" key="7">
    <source>
        <dbReference type="SAM" id="SignalP"/>
    </source>
</evidence>
<feature type="transmembrane region" description="Helical" evidence="6">
    <location>
        <begin position="382"/>
        <end position="402"/>
    </location>
</feature>
<organism evidence="9 10">
    <name type="scientific">Paramicrosporidium saccamoebae</name>
    <dbReference type="NCBI Taxonomy" id="1246581"/>
    <lineage>
        <taxon>Eukaryota</taxon>
        <taxon>Fungi</taxon>
        <taxon>Fungi incertae sedis</taxon>
        <taxon>Cryptomycota</taxon>
        <taxon>Cryptomycota incertae sedis</taxon>
        <taxon>Paramicrosporidium</taxon>
    </lineage>
</organism>
<dbReference type="PROSITE" id="PS51328">
    <property type="entry name" value="L_LECTIN_LIKE"/>
    <property type="match status" value="1"/>
</dbReference>
<dbReference type="OrthoDB" id="270293at2759"/>
<dbReference type="InterPro" id="IPR005052">
    <property type="entry name" value="Lectin_leg"/>
</dbReference>
<dbReference type="PANTHER" id="PTHR12223:SF28">
    <property type="entry name" value="LECTIN, MANNOSE BINDING 1 LIKE"/>
    <property type="match status" value="1"/>
</dbReference>
<dbReference type="GO" id="GO:0000139">
    <property type="term" value="C:Golgi membrane"/>
    <property type="evidence" value="ECO:0007669"/>
    <property type="project" value="TreeGrafter"/>
</dbReference>
<keyword evidence="10" id="KW-1185">Reference proteome</keyword>
<dbReference type="STRING" id="1246581.A0A2H9THT2"/>
<dbReference type="Proteomes" id="UP000240830">
    <property type="component" value="Unassembled WGS sequence"/>
</dbReference>
<keyword evidence="2 6" id="KW-0812">Transmembrane</keyword>
<comment type="caution">
    <text evidence="9">The sequence shown here is derived from an EMBL/GenBank/DDBJ whole genome shotgun (WGS) entry which is preliminary data.</text>
</comment>
<reference evidence="9 10" key="1">
    <citation type="submission" date="2016-10" db="EMBL/GenBank/DDBJ databases">
        <title>The genome of Paramicrosporidium saccamoebae is the missing link in understanding Cryptomycota and Microsporidia evolution.</title>
        <authorList>
            <person name="Quandt C.A."/>
            <person name="Beaudet D."/>
            <person name="Corsaro D."/>
            <person name="Michel R."/>
            <person name="Corradi N."/>
            <person name="James T."/>
        </authorList>
    </citation>
    <scope>NUCLEOTIDE SEQUENCE [LARGE SCALE GENOMIC DNA]</scope>
    <source>
        <strain evidence="9 10">KSL3</strain>
    </source>
</reference>
<dbReference type="GO" id="GO:0005537">
    <property type="term" value="F:D-mannose binding"/>
    <property type="evidence" value="ECO:0007669"/>
    <property type="project" value="TreeGrafter"/>
</dbReference>
<evidence type="ECO:0000313" key="10">
    <source>
        <dbReference type="Proteomes" id="UP000240830"/>
    </source>
</evidence>
<feature type="chain" id="PRO_5014190194" description="L-type lectin-like domain-containing protein" evidence="7">
    <location>
        <begin position="19"/>
        <end position="414"/>
    </location>
</feature>
<evidence type="ECO:0000256" key="4">
    <source>
        <dbReference type="ARBA" id="ARBA00022989"/>
    </source>
</evidence>
<keyword evidence="3 7" id="KW-0732">Signal</keyword>
<dbReference type="AlphaFoldDB" id="A0A2H9THT2"/>
<evidence type="ECO:0000313" key="9">
    <source>
        <dbReference type="EMBL" id="PJF17311.1"/>
    </source>
</evidence>
<protein>
    <recommendedName>
        <fullName evidence="8">L-type lectin-like domain-containing protein</fullName>
    </recommendedName>
</protein>
<dbReference type="Gene3D" id="2.60.120.200">
    <property type="match status" value="1"/>
</dbReference>
<gene>
    <name evidence="9" type="ORF">PSACC_02867</name>
</gene>
<feature type="domain" description="L-type lectin-like" evidence="8">
    <location>
        <begin position="18"/>
        <end position="242"/>
    </location>
</feature>
<accession>A0A2H9THT2</accession>
<evidence type="ECO:0000256" key="1">
    <source>
        <dbReference type="ARBA" id="ARBA00004479"/>
    </source>
</evidence>
<proteinExistence type="predicted"/>
<evidence type="ECO:0000256" key="3">
    <source>
        <dbReference type="ARBA" id="ARBA00022729"/>
    </source>
</evidence>
<evidence type="ECO:0000259" key="8">
    <source>
        <dbReference type="PROSITE" id="PS51328"/>
    </source>
</evidence>
<dbReference type="GO" id="GO:0006888">
    <property type="term" value="P:endoplasmic reticulum to Golgi vesicle-mediated transport"/>
    <property type="evidence" value="ECO:0007669"/>
    <property type="project" value="TreeGrafter"/>
</dbReference>
<name>A0A2H9THT2_9FUNG</name>
<dbReference type="SUPFAM" id="SSF49899">
    <property type="entry name" value="Concanavalin A-like lectins/glucanases"/>
    <property type="match status" value="1"/>
</dbReference>
<dbReference type="InterPro" id="IPR051136">
    <property type="entry name" value="Intracellular_Lectin-GPT"/>
</dbReference>
<dbReference type="Pfam" id="PF03388">
    <property type="entry name" value="Lectin_leg-like"/>
    <property type="match status" value="1"/>
</dbReference>
<comment type="subcellular location">
    <subcellularLocation>
        <location evidence="1">Membrane</location>
        <topology evidence="1">Single-pass type I membrane protein</topology>
    </subcellularLocation>
</comment>
<sequence length="414" mass="45350">MQISKIQLLFTFVAAATASNASGFSLSNEVALGATSPFLHSTLPNYDQHGAVDISPGSILFGKRQPNLGGAIWSKIPSEFTDWQIHAKIQITGEKLGGEGMALWYSKDRATGPVMGGADLWTGLGILIDTYDDDGRGNNPAIMGILNNGTTTYNHAQDGEGQYFAGCLRNVRNLASPLTLRVTYVREMLRVELDDSTDGREFVNCFERVGIKLPAGYFFGVSGMTNSYPDGLELLDLKVYGGRPLSEDHNNSKPAVASNQDHRDISAQIEKALAGQLRQYMPKIISGHSEDAVRKVSSSHLSSLDDRIKSVGDTLSTMQQTIAGLAEQLHHNDQSHLGEELHHLGEELKARLDGLRGQTTLVQQEHATLRKAVEPTSTVSRYGSYLMFMALQVAILAGFLAVKQRMDKREKKWM</sequence>
<dbReference type="InterPro" id="IPR013320">
    <property type="entry name" value="ConA-like_dom_sf"/>
</dbReference>
<keyword evidence="4 6" id="KW-1133">Transmembrane helix</keyword>
<dbReference type="GO" id="GO:0005789">
    <property type="term" value="C:endoplasmic reticulum membrane"/>
    <property type="evidence" value="ECO:0007669"/>
    <property type="project" value="TreeGrafter"/>
</dbReference>
<dbReference type="GO" id="GO:0030134">
    <property type="term" value="C:COPII-coated ER to Golgi transport vesicle"/>
    <property type="evidence" value="ECO:0007669"/>
    <property type="project" value="TreeGrafter"/>
</dbReference>
<evidence type="ECO:0000256" key="2">
    <source>
        <dbReference type="ARBA" id="ARBA00022692"/>
    </source>
</evidence>
<evidence type="ECO:0000256" key="6">
    <source>
        <dbReference type="SAM" id="Phobius"/>
    </source>
</evidence>
<feature type="signal peptide" evidence="7">
    <location>
        <begin position="1"/>
        <end position="18"/>
    </location>
</feature>
<dbReference type="EMBL" id="MTSL01000178">
    <property type="protein sequence ID" value="PJF17311.1"/>
    <property type="molecule type" value="Genomic_DNA"/>
</dbReference>
<dbReference type="PANTHER" id="PTHR12223">
    <property type="entry name" value="VESICULAR MANNOSE-BINDING LECTIN"/>
    <property type="match status" value="1"/>
</dbReference>
<dbReference type="GO" id="GO:0005793">
    <property type="term" value="C:endoplasmic reticulum-Golgi intermediate compartment"/>
    <property type="evidence" value="ECO:0007669"/>
    <property type="project" value="TreeGrafter"/>
</dbReference>
<keyword evidence="5 6" id="KW-0472">Membrane</keyword>